<dbReference type="EMBL" id="CAJFCJ010000024">
    <property type="protein sequence ID" value="CAD5124919.1"/>
    <property type="molecule type" value="Genomic_DNA"/>
</dbReference>
<dbReference type="Proteomes" id="UP000549394">
    <property type="component" value="Unassembled WGS sequence"/>
</dbReference>
<gene>
    <name evidence="2" type="ORF">DGYR_LOCUS12391</name>
</gene>
<protein>
    <recommendedName>
        <fullName evidence="1">PID domain-containing protein</fullName>
    </recommendedName>
</protein>
<evidence type="ECO:0000313" key="3">
    <source>
        <dbReference type="Proteomes" id="UP000549394"/>
    </source>
</evidence>
<evidence type="ECO:0000313" key="2">
    <source>
        <dbReference type="EMBL" id="CAD5124919.1"/>
    </source>
</evidence>
<dbReference type="Pfam" id="PF14719">
    <property type="entry name" value="PID_2"/>
    <property type="match status" value="1"/>
</dbReference>
<reference evidence="2 3" key="1">
    <citation type="submission" date="2020-08" db="EMBL/GenBank/DDBJ databases">
        <authorList>
            <person name="Hejnol A."/>
        </authorList>
    </citation>
    <scope>NUCLEOTIDE SEQUENCE [LARGE SCALE GENOMIC DNA]</scope>
</reference>
<evidence type="ECO:0000259" key="1">
    <source>
        <dbReference type="Pfam" id="PF14719"/>
    </source>
</evidence>
<name>A0A7I8W9V2_9ANNE</name>
<feature type="domain" description="PID" evidence="1">
    <location>
        <begin position="19"/>
        <end position="135"/>
    </location>
</feature>
<sequence>MLPFGNPSRIKLSNCIKMEVSYIGSIPTDIKPSNGCTIKPVENIWRRSVSEDKLPRMLLTLNPSGIQLRNIKSSEIMEFKCSDIGHFCALHPNMERIFSWLHAQNGDRNQLWVHAIFTSSAVHSYYLARHLDEYFKVNSEADDLIKENLLK</sequence>
<accession>A0A7I8W9V2</accession>
<dbReference type="InterPro" id="IPR006020">
    <property type="entry name" value="PTB/PI_dom"/>
</dbReference>
<comment type="caution">
    <text evidence="2">The sequence shown here is derived from an EMBL/GenBank/DDBJ whole genome shotgun (WGS) entry which is preliminary data.</text>
</comment>
<dbReference type="InterPro" id="IPR011993">
    <property type="entry name" value="PH-like_dom_sf"/>
</dbReference>
<dbReference type="Gene3D" id="2.30.29.30">
    <property type="entry name" value="Pleckstrin-homology domain (PH domain)/Phosphotyrosine-binding domain (PTB)"/>
    <property type="match status" value="1"/>
</dbReference>
<keyword evidence="3" id="KW-1185">Reference proteome</keyword>
<proteinExistence type="predicted"/>
<dbReference type="SUPFAM" id="SSF50729">
    <property type="entry name" value="PH domain-like"/>
    <property type="match status" value="1"/>
</dbReference>
<dbReference type="OrthoDB" id="5962185at2759"/>
<dbReference type="AlphaFoldDB" id="A0A7I8W9V2"/>
<organism evidence="2 3">
    <name type="scientific">Dimorphilus gyrociliatus</name>
    <dbReference type="NCBI Taxonomy" id="2664684"/>
    <lineage>
        <taxon>Eukaryota</taxon>
        <taxon>Metazoa</taxon>
        <taxon>Spiralia</taxon>
        <taxon>Lophotrochozoa</taxon>
        <taxon>Annelida</taxon>
        <taxon>Polychaeta</taxon>
        <taxon>Polychaeta incertae sedis</taxon>
        <taxon>Dinophilidae</taxon>
        <taxon>Dimorphilus</taxon>
    </lineage>
</organism>